<dbReference type="PANTHER" id="PTHR13929:SF0">
    <property type="entry name" value="UBIA PRENYLTRANSFERASE DOMAIN-CONTAINING PROTEIN 1"/>
    <property type="match status" value="1"/>
</dbReference>
<dbReference type="PANTHER" id="PTHR13929">
    <property type="entry name" value="1,4-DIHYDROXY-2-NAPHTHOATE OCTAPRENYLTRANSFERASE"/>
    <property type="match status" value="1"/>
</dbReference>
<feature type="transmembrane region" description="Helical" evidence="6">
    <location>
        <begin position="221"/>
        <end position="239"/>
    </location>
</feature>
<feature type="transmembrane region" description="Helical" evidence="6">
    <location>
        <begin position="173"/>
        <end position="200"/>
    </location>
</feature>
<dbReference type="GO" id="GO:0009234">
    <property type="term" value="P:menaquinone biosynthetic process"/>
    <property type="evidence" value="ECO:0007669"/>
    <property type="project" value="TreeGrafter"/>
</dbReference>
<dbReference type="EC" id="2.5.1.74" evidence="7"/>
<feature type="transmembrane region" description="Helical" evidence="6">
    <location>
        <begin position="147"/>
        <end position="167"/>
    </location>
</feature>
<dbReference type="InterPro" id="IPR026046">
    <property type="entry name" value="UBIAD1"/>
</dbReference>
<dbReference type="GO" id="GO:0046428">
    <property type="term" value="F:1,4-dihydroxy-2-naphthoate polyprenyltransferase activity"/>
    <property type="evidence" value="ECO:0007669"/>
    <property type="project" value="UniProtKB-EC"/>
</dbReference>
<sequence length="303" mass="34408">MNFKIFSELVELKAKTASIFPFLLGLLYSFYHFQQVNLINSAVFFVAMLLFNMAVDANDNYQDYKRAMANEAEHFRLKTNVIGVHHLNMKKIFYLICLLMLTSMLLGLWLVLQTSLLLLPLGFFCFAVGYFYAAGPRPISATPFGEFFSGFTMGYMIFLINVYLNIFPEKMTWMIALQAFLPAGLLSFSIAALLLANNICDEKEDISLKRQTIVHYLGKRRSLVLFDLFYVIGAAAYLLSITLGLLPKAALLAFLVTPIIWKNILKFNQKQVKKEDFILAVKNLLIISLAQTVAVAIGVWLKF</sequence>
<accession>A0AAJ1VLS1</accession>
<dbReference type="Pfam" id="PF01040">
    <property type="entry name" value="UbiA"/>
    <property type="match status" value="1"/>
</dbReference>
<feature type="transmembrane region" description="Helical" evidence="6">
    <location>
        <begin position="117"/>
        <end position="135"/>
    </location>
</feature>
<proteinExistence type="predicted"/>
<keyword evidence="4 6" id="KW-1133">Transmembrane helix</keyword>
<keyword evidence="5 6" id="KW-0472">Membrane</keyword>
<evidence type="ECO:0000256" key="5">
    <source>
        <dbReference type="ARBA" id="ARBA00023136"/>
    </source>
</evidence>
<protein>
    <submittedName>
        <fullName evidence="7">1,4-dihydroxy-2-naphthoate polyprenyltransferase</fullName>
        <ecNumber evidence="7">2.5.1.74</ecNumber>
    </submittedName>
</protein>
<evidence type="ECO:0000256" key="2">
    <source>
        <dbReference type="ARBA" id="ARBA00022679"/>
    </source>
</evidence>
<evidence type="ECO:0000256" key="1">
    <source>
        <dbReference type="ARBA" id="ARBA00004141"/>
    </source>
</evidence>
<feature type="transmembrane region" description="Helical" evidence="6">
    <location>
        <begin position="92"/>
        <end position="111"/>
    </location>
</feature>
<dbReference type="CDD" id="cd13962">
    <property type="entry name" value="PT_UbiA_UBIAD1"/>
    <property type="match status" value="1"/>
</dbReference>
<comment type="caution">
    <text evidence="7">The sequence shown here is derived from an EMBL/GenBank/DDBJ whole genome shotgun (WGS) entry which is preliminary data.</text>
</comment>
<dbReference type="Proteomes" id="UP001167919">
    <property type="component" value="Unassembled WGS sequence"/>
</dbReference>
<keyword evidence="2 7" id="KW-0808">Transferase</keyword>
<dbReference type="InterPro" id="IPR000537">
    <property type="entry name" value="UbiA_prenyltransferase"/>
</dbReference>
<evidence type="ECO:0000313" key="7">
    <source>
        <dbReference type="EMBL" id="MDN6899783.1"/>
    </source>
</evidence>
<dbReference type="GO" id="GO:0042371">
    <property type="term" value="P:vitamin K biosynthetic process"/>
    <property type="evidence" value="ECO:0007669"/>
    <property type="project" value="TreeGrafter"/>
</dbReference>
<keyword evidence="3 6" id="KW-0812">Transmembrane</keyword>
<evidence type="ECO:0000256" key="4">
    <source>
        <dbReference type="ARBA" id="ARBA00022989"/>
    </source>
</evidence>
<dbReference type="AlphaFoldDB" id="A0AAJ1VLS1"/>
<feature type="transmembrane region" description="Helical" evidence="6">
    <location>
        <begin position="245"/>
        <end position="265"/>
    </location>
</feature>
<organism evidence="7 8">
    <name type="scientific">Oenococcus sicerae</name>
    <dbReference type="NCBI Taxonomy" id="2203724"/>
    <lineage>
        <taxon>Bacteria</taxon>
        <taxon>Bacillati</taxon>
        <taxon>Bacillota</taxon>
        <taxon>Bacilli</taxon>
        <taxon>Lactobacillales</taxon>
        <taxon>Lactobacillaceae</taxon>
        <taxon>Oenococcus</taxon>
    </lineage>
</organism>
<evidence type="ECO:0000313" key="8">
    <source>
        <dbReference type="Proteomes" id="UP001167919"/>
    </source>
</evidence>
<dbReference type="GO" id="GO:0016020">
    <property type="term" value="C:membrane"/>
    <property type="evidence" value="ECO:0007669"/>
    <property type="project" value="UniProtKB-SubCell"/>
</dbReference>
<name>A0AAJ1VLS1_9LACO</name>
<reference evidence="7" key="1">
    <citation type="submission" date="2019-01" db="EMBL/GenBank/DDBJ databases">
        <title>Oenococcus sicerae UCMA17102.</title>
        <authorList>
            <person name="Cousin F.J."/>
            <person name="Le Guellec R."/>
            <person name="Cretenet M."/>
        </authorList>
    </citation>
    <scope>NUCLEOTIDE SEQUENCE</scope>
    <source>
        <strain evidence="7">UCMA17102</strain>
    </source>
</reference>
<evidence type="ECO:0000256" key="6">
    <source>
        <dbReference type="SAM" id="Phobius"/>
    </source>
</evidence>
<evidence type="ECO:0000256" key="3">
    <source>
        <dbReference type="ARBA" id="ARBA00022692"/>
    </source>
</evidence>
<dbReference type="EMBL" id="SDWY01000001">
    <property type="protein sequence ID" value="MDN6899783.1"/>
    <property type="molecule type" value="Genomic_DNA"/>
</dbReference>
<feature type="transmembrane region" description="Helical" evidence="6">
    <location>
        <begin position="37"/>
        <end position="55"/>
    </location>
</feature>
<gene>
    <name evidence="7" type="ORF">EVC35_02030</name>
</gene>
<comment type="subcellular location">
    <subcellularLocation>
        <location evidence="1">Membrane</location>
        <topology evidence="1">Multi-pass membrane protein</topology>
    </subcellularLocation>
</comment>
<dbReference type="RefSeq" id="WP_301710969.1">
    <property type="nucleotide sequence ID" value="NZ_SDWY01000001.1"/>
</dbReference>
<feature type="transmembrane region" description="Helical" evidence="6">
    <location>
        <begin position="277"/>
        <end position="301"/>
    </location>
</feature>
<dbReference type="NCBIfam" id="NF004752">
    <property type="entry name" value="PRK06080.1-4"/>
    <property type="match status" value="1"/>
</dbReference>